<dbReference type="EMBL" id="MU157969">
    <property type="protein sequence ID" value="KAF9521975.1"/>
    <property type="molecule type" value="Genomic_DNA"/>
</dbReference>
<feature type="region of interest" description="Disordered" evidence="1">
    <location>
        <begin position="94"/>
        <end position="242"/>
    </location>
</feature>
<organism evidence="2 3">
    <name type="scientific">Crepidotus variabilis</name>
    <dbReference type="NCBI Taxonomy" id="179855"/>
    <lineage>
        <taxon>Eukaryota</taxon>
        <taxon>Fungi</taxon>
        <taxon>Dikarya</taxon>
        <taxon>Basidiomycota</taxon>
        <taxon>Agaricomycotina</taxon>
        <taxon>Agaricomycetes</taxon>
        <taxon>Agaricomycetidae</taxon>
        <taxon>Agaricales</taxon>
        <taxon>Agaricineae</taxon>
        <taxon>Crepidotaceae</taxon>
        <taxon>Crepidotus</taxon>
    </lineage>
</organism>
<feature type="compositionally biased region" description="Basic and acidic residues" evidence="1">
    <location>
        <begin position="160"/>
        <end position="177"/>
    </location>
</feature>
<dbReference type="Proteomes" id="UP000807306">
    <property type="component" value="Unassembled WGS sequence"/>
</dbReference>
<dbReference type="AlphaFoldDB" id="A0A9P6JID3"/>
<name>A0A9P6JID3_9AGAR</name>
<feature type="compositionally biased region" description="Polar residues" evidence="1">
    <location>
        <begin position="196"/>
        <end position="206"/>
    </location>
</feature>
<evidence type="ECO:0000313" key="2">
    <source>
        <dbReference type="EMBL" id="KAF9521975.1"/>
    </source>
</evidence>
<sequence>MHEPSFTALDLEDSQIAAPLSRIDSTPIISTSLHSSKVSPSVPFVSPSEIIMAIVGAGSHSSSISTNVLPFPLRHGDYEMQDLTGDIHVAASDEEPPAVEQEHKPSPCPVDEETTAPKSPNPKELKVTEARPGKRDIAEGMVEDNPEDEEDEDEDDEDESGLHGDQTESKGKERATDQAEELGDKEEIDHDGKSDNIPSTFLSSTNKTRKPAATAQVSQPSVNDIDNLHSETSISSQHSMGVEESFVRHLLKPGVLH</sequence>
<reference evidence="2" key="1">
    <citation type="submission" date="2020-11" db="EMBL/GenBank/DDBJ databases">
        <authorList>
            <consortium name="DOE Joint Genome Institute"/>
            <person name="Ahrendt S."/>
            <person name="Riley R."/>
            <person name="Andreopoulos W."/>
            <person name="Labutti K."/>
            <person name="Pangilinan J."/>
            <person name="Ruiz-Duenas F.J."/>
            <person name="Barrasa J.M."/>
            <person name="Sanchez-Garcia M."/>
            <person name="Camarero S."/>
            <person name="Miyauchi S."/>
            <person name="Serrano A."/>
            <person name="Linde D."/>
            <person name="Babiker R."/>
            <person name="Drula E."/>
            <person name="Ayuso-Fernandez I."/>
            <person name="Pacheco R."/>
            <person name="Padilla G."/>
            <person name="Ferreira P."/>
            <person name="Barriuso J."/>
            <person name="Kellner H."/>
            <person name="Castanera R."/>
            <person name="Alfaro M."/>
            <person name="Ramirez L."/>
            <person name="Pisabarro A.G."/>
            <person name="Kuo A."/>
            <person name="Tritt A."/>
            <person name="Lipzen A."/>
            <person name="He G."/>
            <person name="Yan M."/>
            <person name="Ng V."/>
            <person name="Cullen D."/>
            <person name="Martin F."/>
            <person name="Rosso M.-N."/>
            <person name="Henrissat B."/>
            <person name="Hibbett D."/>
            <person name="Martinez A.T."/>
            <person name="Grigoriev I.V."/>
        </authorList>
    </citation>
    <scope>NUCLEOTIDE SEQUENCE</scope>
    <source>
        <strain evidence="2">CBS 506.95</strain>
    </source>
</reference>
<feature type="compositionally biased region" description="Acidic residues" evidence="1">
    <location>
        <begin position="141"/>
        <end position="159"/>
    </location>
</feature>
<evidence type="ECO:0000313" key="3">
    <source>
        <dbReference type="Proteomes" id="UP000807306"/>
    </source>
</evidence>
<accession>A0A9P6JID3</accession>
<feature type="compositionally biased region" description="Polar residues" evidence="1">
    <location>
        <begin position="215"/>
        <end position="239"/>
    </location>
</feature>
<proteinExistence type="predicted"/>
<protein>
    <submittedName>
        <fullName evidence="2">Uncharacterized protein</fullName>
    </submittedName>
</protein>
<evidence type="ECO:0000256" key="1">
    <source>
        <dbReference type="SAM" id="MobiDB-lite"/>
    </source>
</evidence>
<feature type="compositionally biased region" description="Basic and acidic residues" evidence="1">
    <location>
        <begin position="121"/>
        <end position="138"/>
    </location>
</feature>
<feature type="compositionally biased region" description="Basic and acidic residues" evidence="1">
    <location>
        <begin position="185"/>
        <end position="194"/>
    </location>
</feature>
<keyword evidence="3" id="KW-1185">Reference proteome</keyword>
<comment type="caution">
    <text evidence="2">The sequence shown here is derived from an EMBL/GenBank/DDBJ whole genome shotgun (WGS) entry which is preliminary data.</text>
</comment>
<gene>
    <name evidence="2" type="ORF">CPB83DRAFT_151744</name>
</gene>